<dbReference type="InterPro" id="IPR051534">
    <property type="entry name" value="CBASS_pafABC_assoc_protein"/>
</dbReference>
<name>A0A9D2JZ49_9FIRM</name>
<dbReference type="PANTHER" id="PTHR34580:SF1">
    <property type="entry name" value="PROTEIN PAFC"/>
    <property type="match status" value="1"/>
</dbReference>
<reference evidence="3" key="1">
    <citation type="journal article" date="2021" name="PeerJ">
        <title>Extensive microbial diversity within the chicken gut microbiome revealed by metagenomics and culture.</title>
        <authorList>
            <person name="Gilroy R."/>
            <person name="Ravi A."/>
            <person name="Getino M."/>
            <person name="Pursley I."/>
            <person name="Horton D.L."/>
            <person name="Alikhan N.F."/>
            <person name="Baker D."/>
            <person name="Gharbi K."/>
            <person name="Hall N."/>
            <person name="Watson M."/>
            <person name="Adriaenssens E.M."/>
            <person name="Foster-Nyarko E."/>
            <person name="Jarju S."/>
            <person name="Secka A."/>
            <person name="Antonio M."/>
            <person name="Oren A."/>
            <person name="Chaudhuri R.R."/>
            <person name="La Ragione R."/>
            <person name="Hildebrand F."/>
            <person name="Pallen M.J."/>
        </authorList>
    </citation>
    <scope>NUCLEOTIDE SEQUENCE</scope>
    <source>
        <strain evidence="3">ChiW7-2402</strain>
    </source>
</reference>
<feature type="domain" description="WYL" evidence="1">
    <location>
        <begin position="128"/>
        <end position="201"/>
    </location>
</feature>
<evidence type="ECO:0000259" key="2">
    <source>
        <dbReference type="Pfam" id="PF25583"/>
    </source>
</evidence>
<accession>A0A9D2JZ49</accession>
<dbReference type="AlphaFoldDB" id="A0A9D2JZ49"/>
<dbReference type="InterPro" id="IPR026881">
    <property type="entry name" value="WYL_dom"/>
</dbReference>
<dbReference type="Gene3D" id="3.80.10.10">
    <property type="entry name" value="Ribonuclease Inhibitor"/>
    <property type="match status" value="1"/>
</dbReference>
<dbReference type="Pfam" id="PF13280">
    <property type="entry name" value="WYL"/>
    <property type="match status" value="1"/>
</dbReference>
<dbReference type="InterPro" id="IPR032675">
    <property type="entry name" value="LRR_dom_sf"/>
</dbReference>
<evidence type="ECO:0000313" key="4">
    <source>
        <dbReference type="Proteomes" id="UP000824102"/>
    </source>
</evidence>
<sequence>MERKKLALLRILQILQQHTDADHPMTQAEILEKLFKDYGIEMERKAVAGNLELLQDAGFEIGSIPQRGVYLISRPFEDGESRHIPRKSAEELIVKLREMASRHFKNSLMSVKSLTGQYQIPSPELFWTLQQLNEAMANERKVAFYYNEYQIDKQLHPVWEAPRKVNPYQIVAANSSYYLIGNLDENDGLTHFRLDKITGIEILREDRKSIRATKEGKIEIGTYLSSHPYMLEGEARSVVLRIRKEEIGRVIDAFGKQFTVLDSDDLTVLVSLSADMENVYYWALQNGDCVEVREPQMLRDRLRDTVSAMKESYLKGDVDRLAQGIRYTEHNGALEARFVQTKGSLGRLALPRVWRFSAEGTDIADVSFLTKYRRLKKLLIRWSPVTDLSCLSSLPELKALDLQYTPVSSLDFLRGRALEELVLAGNPVEDYSPLYEMAGLKFLYADDDTLKAIDCGRLKACFPGIAINGDGAQRELAVPIRVDPDQRLGGEYPANLLECVYGRPIGTIPKRSTAGSAVKTMLYDRLDPEGEKLILALFQKHRSFGGLAKERGMLPEAVYMQYMTALKQLKRVPLNERMEAMLRRARNDIE</sequence>
<comment type="caution">
    <text evidence="3">The sequence shown here is derived from an EMBL/GenBank/DDBJ whole genome shotgun (WGS) entry which is preliminary data.</text>
</comment>
<dbReference type="InterPro" id="IPR057727">
    <property type="entry name" value="WCX_dom"/>
</dbReference>
<feature type="domain" description="WCX" evidence="2">
    <location>
        <begin position="235"/>
        <end position="309"/>
    </location>
</feature>
<evidence type="ECO:0000313" key="3">
    <source>
        <dbReference type="EMBL" id="HIZ71992.1"/>
    </source>
</evidence>
<gene>
    <name evidence="3" type="ORF">H9964_00245</name>
</gene>
<proteinExistence type="predicted"/>
<evidence type="ECO:0000259" key="1">
    <source>
        <dbReference type="Pfam" id="PF13280"/>
    </source>
</evidence>
<dbReference type="Proteomes" id="UP000824102">
    <property type="component" value="Unassembled WGS sequence"/>
</dbReference>
<dbReference type="PANTHER" id="PTHR34580">
    <property type="match status" value="1"/>
</dbReference>
<reference evidence="3" key="2">
    <citation type="submission" date="2021-04" db="EMBL/GenBank/DDBJ databases">
        <authorList>
            <person name="Gilroy R."/>
        </authorList>
    </citation>
    <scope>NUCLEOTIDE SEQUENCE</scope>
    <source>
        <strain evidence="3">ChiW7-2402</strain>
    </source>
</reference>
<dbReference type="PROSITE" id="PS52050">
    <property type="entry name" value="WYL"/>
    <property type="match status" value="1"/>
</dbReference>
<protein>
    <submittedName>
        <fullName evidence="3">WYL domain-containing protein</fullName>
    </submittedName>
</protein>
<dbReference type="SUPFAM" id="SSF52058">
    <property type="entry name" value="L domain-like"/>
    <property type="match status" value="1"/>
</dbReference>
<organism evidence="3 4">
    <name type="scientific">Candidatus Gallimonas intestinavium</name>
    <dbReference type="NCBI Taxonomy" id="2838603"/>
    <lineage>
        <taxon>Bacteria</taxon>
        <taxon>Bacillati</taxon>
        <taxon>Bacillota</taxon>
        <taxon>Clostridia</taxon>
        <taxon>Candidatus Gallimonas</taxon>
    </lineage>
</organism>
<dbReference type="Pfam" id="PF25583">
    <property type="entry name" value="WCX"/>
    <property type="match status" value="1"/>
</dbReference>
<dbReference type="EMBL" id="DXBB01000005">
    <property type="protein sequence ID" value="HIZ71992.1"/>
    <property type="molecule type" value="Genomic_DNA"/>
</dbReference>